<dbReference type="EMBL" id="AFWF01000222">
    <property type="protein sequence ID" value="EGU35805.1"/>
    <property type="molecule type" value="Genomic_DNA"/>
</dbReference>
<accession>F9S5L0</accession>
<reference evidence="1 2" key="1">
    <citation type="journal article" date="2012" name="Int. J. Syst. Evol. Microbiol.">
        <title>Vibrio caribbeanicus sp. nov., isolated from the marine sponge Scleritoderma cyanea.</title>
        <authorList>
            <person name="Hoffmann M."/>
            <person name="Monday S.R."/>
            <person name="Allard M.W."/>
            <person name="Strain E.A."/>
            <person name="Whittaker P."/>
            <person name="Naum M."/>
            <person name="McCarthy P.J."/>
            <person name="Lopez J.V."/>
            <person name="Fischer M."/>
            <person name="Brown E.W."/>
        </authorList>
    </citation>
    <scope>NUCLEOTIDE SEQUENCE [LARGE SCALE GENOMIC DNA]</scope>
    <source>
        <strain evidence="1 2">ATCC 700023</strain>
    </source>
</reference>
<gene>
    <name evidence="1" type="ORF">VII00023_11269</name>
</gene>
<dbReference type="Proteomes" id="UP000004605">
    <property type="component" value="Unassembled WGS sequence"/>
</dbReference>
<protein>
    <submittedName>
        <fullName evidence="1">Uncharacterized protein</fullName>
    </submittedName>
</protein>
<evidence type="ECO:0000313" key="2">
    <source>
        <dbReference type="Proteomes" id="UP000004605"/>
    </source>
</evidence>
<sequence length="44" mass="4959">MDQIVGKAGVRCDDPANNDKKIVNNLDLIHWITDQSLVILVINR</sequence>
<organism evidence="1 2">
    <name type="scientific">Vibrio ichthyoenteri ATCC 700023</name>
    <dbReference type="NCBI Taxonomy" id="870968"/>
    <lineage>
        <taxon>Bacteria</taxon>
        <taxon>Pseudomonadati</taxon>
        <taxon>Pseudomonadota</taxon>
        <taxon>Gammaproteobacteria</taxon>
        <taxon>Vibrionales</taxon>
        <taxon>Vibrionaceae</taxon>
        <taxon>Vibrio</taxon>
    </lineage>
</organism>
<proteinExistence type="predicted"/>
<evidence type="ECO:0000313" key="1">
    <source>
        <dbReference type="EMBL" id="EGU35805.1"/>
    </source>
</evidence>
<name>F9S5L0_9VIBR</name>
<dbReference type="AlphaFoldDB" id="F9S5L0"/>
<keyword evidence="2" id="KW-1185">Reference proteome</keyword>
<comment type="caution">
    <text evidence="1">The sequence shown here is derived from an EMBL/GenBank/DDBJ whole genome shotgun (WGS) entry which is preliminary data.</text>
</comment>